<gene>
    <name evidence="2" type="ORF">E3C22_13085</name>
</gene>
<dbReference type="OrthoDB" id="8018072at2"/>
<name>A0A4Y8RGT2_9HYPH</name>
<evidence type="ECO:0008006" key="4">
    <source>
        <dbReference type="Google" id="ProtNLM"/>
    </source>
</evidence>
<dbReference type="RefSeq" id="WP_134762509.1">
    <property type="nucleotide sequence ID" value="NZ_SOZD01000004.1"/>
</dbReference>
<reference evidence="2 3" key="1">
    <citation type="submission" date="2019-03" db="EMBL/GenBank/DDBJ databases">
        <title>Jiella endophytica sp. nov., a novel endophytic bacterium isolated from root of Ficus microcarpa Linn. f.</title>
        <authorList>
            <person name="Tuo L."/>
        </authorList>
    </citation>
    <scope>NUCLEOTIDE SEQUENCE [LARGE SCALE GENOMIC DNA]</scope>
    <source>
        <strain evidence="2 3">CBS5Q-3</strain>
    </source>
</reference>
<feature type="signal peptide" evidence="1">
    <location>
        <begin position="1"/>
        <end position="27"/>
    </location>
</feature>
<dbReference type="PROSITE" id="PS51257">
    <property type="entry name" value="PROKAR_LIPOPROTEIN"/>
    <property type="match status" value="1"/>
</dbReference>
<comment type="caution">
    <text evidence="2">The sequence shown here is derived from an EMBL/GenBank/DDBJ whole genome shotgun (WGS) entry which is preliminary data.</text>
</comment>
<sequence length="215" mass="23019">MLPSFLRLAAAAFLSLAVAGCTSTANSNNTVMAGAPVNSADGIVQSTAYAPTDAAGQSKLAKPYFISFRARNAESYGHTFVVFGKFDANGRVPYDSTGTLIPSMTEVAGLHPASTSVVPYMLGHLVPVPSETGASDGDTERAYLLAEWTIPLTAAQYNEIVPYIHKLQARSPVWNAVTYNCSAFVADVARHMGYQTPSPLHLPKEFITELREMNT</sequence>
<feature type="chain" id="PRO_5021246961" description="Lipoprotein" evidence="1">
    <location>
        <begin position="28"/>
        <end position="215"/>
    </location>
</feature>
<proteinExistence type="predicted"/>
<evidence type="ECO:0000313" key="3">
    <source>
        <dbReference type="Proteomes" id="UP000298179"/>
    </source>
</evidence>
<accession>A0A4Y8RGT2</accession>
<keyword evidence="1" id="KW-0732">Signal</keyword>
<organism evidence="2 3">
    <name type="scientific">Jiella endophytica</name>
    <dbReference type="NCBI Taxonomy" id="2558362"/>
    <lineage>
        <taxon>Bacteria</taxon>
        <taxon>Pseudomonadati</taxon>
        <taxon>Pseudomonadota</taxon>
        <taxon>Alphaproteobacteria</taxon>
        <taxon>Hyphomicrobiales</taxon>
        <taxon>Aurantimonadaceae</taxon>
        <taxon>Jiella</taxon>
    </lineage>
</organism>
<keyword evidence="3" id="KW-1185">Reference proteome</keyword>
<dbReference type="AlphaFoldDB" id="A0A4Y8RGT2"/>
<protein>
    <recommendedName>
        <fullName evidence="4">Lipoprotein</fullName>
    </recommendedName>
</protein>
<evidence type="ECO:0000256" key="1">
    <source>
        <dbReference type="SAM" id="SignalP"/>
    </source>
</evidence>
<dbReference type="EMBL" id="SOZD01000004">
    <property type="protein sequence ID" value="TFF21626.1"/>
    <property type="molecule type" value="Genomic_DNA"/>
</dbReference>
<evidence type="ECO:0000313" key="2">
    <source>
        <dbReference type="EMBL" id="TFF21626.1"/>
    </source>
</evidence>
<dbReference type="Proteomes" id="UP000298179">
    <property type="component" value="Unassembled WGS sequence"/>
</dbReference>